<evidence type="ECO:0000256" key="1">
    <source>
        <dbReference type="ARBA" id="ARBA00019242"/>
    </source>
</evidence>
<keyword evidence="6" id="KW-1185">Reference proteome</keyword>
<dbReference type="EC" id="3.1.1.13" evidence="3"/>
<evidence type="ECO:0000256" key="2">
    <source>
        <dbReference type="ARBA" id="ARBA00031924"/>
    </source>
</evidence>
<dbReference type="Proteomes" id="UP000494206">
    <property type="component" value="Unassembled WGS sequence"/>
</dbReference>
<dbReference type="Gene3D" id="3.40.50.1820">
    <property type="entry name" value="alpha/beta hydrolase"/>
    <property type="match status" value="1"/>
</dbReference>
<comment type="catalytic activity">
    <reaction evidence="4">
        <text>a cholesterol ester + H2O = cholesterol + a fatty acid + H(+)</text>
        <dbReference type="Rhea" id="RHEA:36403"/>
        <dbReference type="ChEBI" id="CHEBI:15377"/>
        <dbReference type="ChEBI" id="CHEBI:15378"/>
        <dbReference type="ChEBI" id="CHEBI:16113"/>
        <dbReference type="ChEBI" id="CHEBI:17002"/>
        <dbReference type="ChEBI" id="CHEBI:28868"/>
        <dbReference type="EC" id="3.1.1.13"/>
    </reaction>
    <physiologicalReaction direction="left-to-right" evidence="4">
        <dbReference type="Rhea" id="RHEA:36404"/>
    </physiologicalReaction>
</comment>
<dbReference type="FunFam" id="3.40.50.1820:FF:000448">
    <property type="entry name" value="Protein CBG16920"/>
    <property type="match status" value="1"/>
</dbReference>
<evidence type="ECO:0000256" key="3">
    <source>
        <dbReference type="ARBA" id="ARBA00039150"/>
    </source>
</evidence>
<evidence type="ECO:0000256" key="4">
    <source>
        <dbReference type="ARBA" id="ARBA00049527"/>
    </source>
</evidence>
<name>A0A8S1F9B6_9PELO</name>
<dbReference type="GO" id="GO:0005811">
    <property type="term" value="C:lipid droplet"/>
    <property type="evidence" value="ECO:0007669"/>
    <property type="project" value="InterPro"/>
</dbReference>
<reference evidence="5 6" key="1">
    <citation type="submission" date="2020-04" db="EMBL/GenBank/DDBJ databases">
        <authorList>
            <person name="Laetsch R D."/>
            <person name="Stevens L."/>
            <person name="Kumar S."/>
            <person name="Blaxter L. M."/>
        </authorList>
    </citation>
    <scope>NUCLEOTIDE SEQUENCE [LARGE SCALE GENOMIC DNA]</scope>
</reference>
<dbReference type="PANTHER" id="PTHR13390">
    <property type="entry name" value="LIPASE"/>
    <property type="match status" value="1"/>
</dbReference>
<dbReference type="PANTHER" id="PTHR13390:SF3">
    <property type="entry name" value="LIPID DROPLET-ASSOCIATED HYDROLASE"/>
    <property type="match status" value="1"/>
</dbReference>
<dbReference type="GO" id="GO:0004771">
    <property type="term" value="F:sterol ester esterase activity"/>
    <property type="evidence" value="ECO:0007669"/>
    <property type="project" value="UniProtKB-EC"/>
</dbReference>
<dbReference type="Pfam" id="PF10230">
    <property type="entry name" value="LIDHydrolase"/>
    <property type="match status" value="1"/>
</dbReference>
<comment type="caution">
    <text evidence="5">The sequence shown here is derived from an EMBL/GenBank/DDBJ whole genome shotgun (WGS) entry which is preliminary data.</text>
</comment>
<evidence type="ECO:0000313" key="6">
    <source>
        <dbReference type="Proteomes" id="UP000494206"/>
    </source>
</evidence>
<dbReference type="SUPFAM" id="SSF53474">
    <property type="entry name" value="alpha/beta-Hydrolases"/>
    <property type="match status" value="1"/>
</dbReference>
<organism evidence="5 6">
    <name type="scientific">Caenorhabditis bovis</name>
    <dbReference type="NCBI Taxonomy" id="2654633"/>
    <lineage>
        <taxon>Eukaryota</taxon>
        <taxon>Metazoa</taxon>
        <taxon>Ecdysozoa</taxon>
        <taxon>Nematoda</taxon>
        <taxon>Chromadorea</taxon>
        <taxon>Rhabditida</taxon>
        <taxon>Rhabditina</taxon>
        <taxon>Rhabditomorpha</taxon>
        <taxon>Rhabditoidea</taxon>
        <taxon>Rhabditidae</taxon>
        <taxon>Peloderinae</taxon>
        <taxon>Caenorhabditis</taxon>
    </lineage>
</organism>
<gene>
    <name evidence="5" type="ORF">CBOVIS_LOCUS9491</name>
</gene>
<evidence type="ECO:0000313" key="5">
    <source>
        <dbReference type="EMBL" id="CAB3407580.1"/>
    </source>
</evidence>
<accession>A0A8S1F9B6</accession>
<dbReference type="EMBL" id="CADEPM010000006">
    <property type="protein sequence ID" value="CAB3407580.1"/>
    <property type="molecule type" value="Genomic_DNA"/>
</dbReference>
<dbReference type="InterPro" id="IPR019363">
    <property type="entry name" value="LDAH"/>
</dbReference>
<dbReference type="GO" id="GO:0019915">
    <property type="term" value="P:lipid storage"/>
    <property type="evidence" value="ECO:0007669"/>
    <property type="project" value="InterPro"/>
</dbReference>
<sequence>MSSNRIQRIVKWVPVAGKMTRISIMGEDVGENCTMVSNLGAAENRVVILMIPGNPGNEGFYAHFGRELLNNILKEQHSRGRRFLFYTVSSLNHVRMPDELQRVGEHENHDLFSLDEQVDHKLNFVRQFLPRAQQIYIFGHSIGSYMMLRILPQVIADGFNVVKAVALFPTIERMAESPNGKRLGSTLAVLSRHDWLAKLLSFWVDFMPTSMRKFLVRLNLRDPSIPTEIVDAATEIVGMNVFRNIVHMSNDELEQVVELDESLIEHNDRIHFYYGVKDGWCPIRHGRDMLERLGDEHVTLDEHDCEHAFVIKEGEIVARIVADYFH</sequence>
<proteinExistence type="predicted"/>
<dbReference type="AlphaFoldDB" id="A0A8S1F9B6"/>
<dbReference type="InterPro" id="IPR029058">
    <property type="entry name" value="AB_hydrolase_fold"/>
</dbReference>
<protein>
    <recommendedName>
        <fullName evidence="1">Lipid droplet-associated hydrolase</fullName>
        <ecNumber evidence="3">3.1.1.13</ecNumber>
    </recommendedName>
    <alternativeName>
        <fullName evidence="2">Lipid droplet-associated serine hydrolase</fullName>
    </alternativeName>
</protein>
<dbReference type="OrthoDB" id="448051at2759"/>